<dbReference type="Pfam" id="PF14430">
    <property type="entry name" value="Imm1"/>
    <property type="match status" value="1"/>
</dbReference>
<comment type="caution">
    <text evidence="1">The sequence shown here is derived from an EMBL/GenBank/DDBJ whole genome shotgun (WGS) entry which is preliminary data.</text>
</comment>
<dbReference type="InterPro" id="IPR025680">
    <property type="entry name" value="DddI"/>
</dbReference>
<keyword evidence="2" id="KW-1185">Reference proteome</keyword>
<accession>A0ABU6AJ57</accession>
<name>A0ABU6AJ57_9PSEU</name>
<dbReference type="EMBL" id="JAWLNX010000030">
    <property type="protein sequence ID" value="MEB3371555.1"/>
    <property type="molecule type" value="Genomic_DNA"/>
</dbReference>
<protein>
    <submittedName>
        <fullName evidence="1">Imm1 family immunity protein</fullName>
    </submittedName>
</protein>
<dbReference type="RefSeq" id="WP_324268984.1">
    <property type="nucleotide sequence ID" value="NZ_JAWLNX010000030.1"/>
</dbReference>
<organism evidence="1 2">
    <name type="scientific">Saccharopolyspora mangrovi</name>
    <dbReference type="NCBI Taxonomy" id="3082379"/>
    <lineage>
        <taxon>Bacteria</taxon>
        <taxon>Bacillati</taxon>
        <taxon>Actinomycetota</taxon>
        <taxon>Actinomycetes</taxon>
        <taxon>Pseudonocardiales</taxon>
        <taxon>Pseudonocardiaceae</taxon>
        <taxon>Saccharopolyspora</taxon>
    </lineage>
</organism>
<proteinExistence type="predicted"/>
<reference evidence="1 2" key="1">
    <citation type="submission" date="2023-10" db="EMBL/GenBank/DDBJ databases">
        <title>Saccharopolyspora sp. nov., isolated from mangrove soil.</title>
        <authorList>
            <person name="Lu Y."/>
            <person name="Liu W."/>
        </authorList>
    </citation>
    <scope>NUCLEOTIDE SEQUENCE [LARGE SCALE GENOMIC DNA]</scope>
    <source>
        <strain evidence="1 2">S2-29</strain>
    </source>
</reference>
<dbReference type="Proteomes" id="UP001327093">
    <property type="component" value="Unassembled WGS sequence"/>
</dbReference>
<evidence type="ECO:0000313" key="2">
    <source>
        <dbReference type="Proteomes" id="UP001327093"/>
    </source>
</evidence>
<evidence type="ECO:0000313" key="1">
    <source>
        <dbReference type="EMBL" id="MEB3371555.1"/>
    </source>
</evidence>
<gene>
    <name evidence="1" type="ORF">R4I43_29545</name>
</gene>
<sequence>MSAGANQTGYVPADGVNTEHVEYYFAGGYVCPMDPGAELPISRVYDLVGEYVQTGERPAGVEWVELPA</sequence>